<reference evidence="2" key="1">
    <citation type="submission" date="2017-11" db="EMBL/GenBank/DDBJ databases">
        <authorList>
            <person name="Lima N.C."/>
            <person name="Parody-Merino A.M."/>
            <person name="Battley P.F."/>
            <person name="Fidler A.E."/>
            <person name="Prosdocimi F."/>
        </authorList>
    </citation>
    <scope>NUCLEOTIDE SEQUENCE [LARGE SCALE GENOMIC DNA]</scope>
</reference>
<reference evidence="2" key="2">
    <citation type="submission" date="2017-12" db="EMBL/GenBank/DDBJ databases">
        <title>Genome sequence of the Bar-tailed Godwit (Limosa lapponica baueri).</title>
        <authorList>
            <person name="Lima N.C.B."/>
            <person name="Parody-Merino A.M."/>
            <person name="Battley P.F."/>
            <person name="Fidler A.E."/>
            <person name="Prosdocimi F."/>
        </authorList>
    </citation>
    <scope>NUCLEOTIDE SEQUENCE [LARGE SCALE GENOMIC DNA]</scope>
</reference>
<keyword evidence="1" id="KW-0176">Collagen</keyword>
<dbReference type="OrthoDB" id="8939548at2759"/>
<evidence type="ECO:0000313" key="1">
    <source>
        <dbReference type="EMBL" id="PKU29584.1"/>
    </source>
</evidence>
<protein>
    <submittedName>
        <fullName evidence="1">Collagen alpha-1 chain-like</fullName>
    </submittedName>
</protein>
<keyword evidence="2" id="KW-1185">Reference proteome</keyword>
<dbReference type="EMBL" id="KZ516690">
    <property type="protein sequence ID" value="PKU29584.1"/>
    <property type="molecule type" value="Genomic_DNA"/>
</dbReference>
<organism evidence="1 2">
    <name type="scientific">Limosa lapponica baueri</name>
    <dbReference type="NCBI Taxonomy" id="1758121"/>
    <lineage>
        <taxon>Eukaryota</taxon>
        <taxon>Metazoa</taxon>
        <taxon>Chordata</taxon>
        <taxon>Craniata</taxon>
        <taxon>Vertebrata</taxon>
        <taxon>Euteleostomi</taxon>
        <taxon>Archelosauria</taxon>
        <taxon>Archosauria</taxon>
        <taxon>Dinosauria</taxon>
        <taxon>Saurischia</taxon>
        <taxon>Theropoda</taxon>
        <taxon>Coelurosauria</taxon>
        <taxon>Aves</taxon>
        <taxon>Neognathae</taxon>
        <taxon>Neoaves</taxon>
        <taxon>Charadriiformes</taxon>
        <taxon>Scolopacidae</taxon>
        <taxon>Limosa</taxon>
    </lineage>
</organism>
<dbReference type="GO" id="GO:0005581">
    <property type="term" value="C:collagen trimer"/>
    <property type="evidence" value="ECO:0007669"/>
    <property type="project" value="UniProtKB-KW"/>
</dbReference>
<name>A0A2I0T720_LIMLA</name>
<dbReference type="AlphaFoldDB" id="A0A2I0T720"/>
<gene>
    <name evidence="1" type="ORF">llap_20112</name>
</gene>
<accession>A0A2I0T720</accession>
<evidence type="ECO:0000313" key="2">
    <source>
        <dbReference type="Proteomes" id="UP000233556"/>
    </source>
</evidence>
<dbReference type="Proteomes" id="UP000233556">
    <property type="component" value="Unassembled WGS sequence"/>
</dbReference>
<proteinExistence type="predicted"/>
<sequence length="70" mass="8311">MQRLDASQVTADALCRWFADELSVLMKLRYSLKEDTSLVTILSHRSHVLFQIRINPYALVFVTTRRRHYE</sequence>